<dbReference type="EMBL" id="BBPI01000087">
    <property type="protein sequence ID" value="GAM02469.1"/>
    <property type="molecule type" value="Genomic_DNA"/>
</dbReference>
<proteinExistence type="predicted"/>
<dbReference type="OrthoDB" id="7583330at2"/>
<accession>A0A0A1WBY9</accession>
<sequence>MAKFDEKISEVQNDIKSTPGLGKSMAKWGALGAVVAIPVPFVGPIFGAAAGAGYAYFKAKKKI</sequence>
<name>A0A0A1WBY9_9SPHN</name>
<evidence type="ECO:0000256" key="1">
    <source>
        <dbReference type="SAM" id="Phobius"/>
    </source>
</evidence>
<dbReference type="Proteomes" id="UP000032305">
    <property type="component" value="Unassembled WGS sequence"/>
</dbReference>
<evidence type="ECO:0000313" key="3">
    <source>
        <dbReference type="Proteomes" id="UP000032305"/>
    </source>
</evidence>
<keyword evidence="3" id="KW-1185">Reference proteome</keyword>
<dbReference type="eggNOG" id="ENOG5031AFS">
    <property type="taxonomic scope" value="Bacteria"/>
</dbReference>
<dbReference type="RefSeq" id="WP_042490494.1">
    <property type="nucleotide sequence ID" value="NZ_BBPI01000087.1"/>
</dbReference>
<evidence type="ECO:0000313" key="2">
    <source>
        <dbReference type="EMBL" id="GAM02469.1"/>
    </source>
</evidence>
<keyword evidence="1" id="KW-1133">Transmembrane helix</keyword>
<feature type="transmembrane region" description="Helical" evidence="1">
    <location>
        <begin position="28"/>
        <end position="57"/>
    </location>
</feature>
<reference evidence="2 3" key="1">
    <citation type="submission" date="2014-11" db="EMBL/GenBank/DDBJ databases">
        <title>Whole genome shotgun sequence of Sphingomonas parapaucimobilis NBRC 15100.</title>
        <authorList>
            <person name="Katano-Makiyama Y."/>
            <person name="Hosoyama A."/>
            <person name="Hashimoto M."/>
            <person name="Hosoyama Y."/>
            <person name="Noguchi M."/>
            <person name="Numata M."/>
            <person name="Tsuchikane K."/>
            <person name="Hirakata S."/>
            <person name="Uohara A."/>
            <person name="Shimodaira J."/>
            <person name="Ohji S."/>
            <person name="Ichikawa N."/>
            <person name="Kimura A."/>
            <person name="Yamazoe A."/>
            <person name="Fujita N."/>
        </authorList>
    </citation>
    <scope>NUCLEOTIDE SEQUENCE [LARGE SCALE GENOMIC DNA]</scope>
    <source>
        <strain evidence="2 3">NBRC 15100</strain>
    </source>
</reference>
<dbReference type="AlphaFoldDB" id="A0A0A1WBY9"/>
<keyword evidence="1" id="KW-0472">Membrane</keyword>
<comment type="caution">
    <text evidence="2">The sequence shown here is derived from an EMBL/GenBank/DDBJ whole genome shotgun (WGS) entry which is preliminary data.</text>
</comment>
<protein>
    <submittedName>
        <fullName evidence="2">Uncharacterized protein</fullName>
    </submittedName>
</protein>
<gene>
    <name evidence="2" type="ORF">SP5_087_00550</name>
</gene>
<keyword evidence="1" id="KW-0812">Transmembrane</keyword>
<organism evidence="2 3">
    <name type="scientific">Sphingomonas parapaucimobilis NBRC 15100</name>
    <dbReference type="NCBI Taxonomy" id="1219049"/>
    <lineage>
        <taxon>Bacteria</taxon>
        <taxon>Pseudomonadati</taxon>
        <taxon>Pseudomonadota</taxon>
        <taxon>Alphaproteobacteria</taxon>
        <taxon>Sphingomonadales</taxon>
        <taxon>Sphingomonadaceae</taxon>
        <taxon>Sphingomonas</taxon>
    </lineage>
</organism>